<feature type="compositionally biased region" description="Polar residues" evidence="1">
    <location>
        <begin position="31"/>
        <end position="43"/>
    </location>
</feature>
<name>A0A9Q3BIE7_9BASI</name>
<comment type="caution">
    <text evidence="2">The sequence shown here is derived from an EMBL/GenBank/DDBJ whole genome shotgun (WGS) entry which is preliminary data.</text>
</comment>
<dbReference type="Proteomes" id="UP000765509">
    <property type="component" value="Unassembled WGS sequence"/>
</dbReference>
<feature type="compositionally biased region" description="Polar residues" evidence="1">
    <location>
        <begin position="58"/>
        <end position="67"/>
    </location>
</feature>
<evidence type="ECO:0000313" key="3">
    <source>
        <dbReference type="Proteomes" id="UP000765509"/>
    </source>
</evidence>
<gene>
    <name evidence="2" type="ORF">O181_005201</name>
</gene>
<accession>A0A9Q3BIE7</accession>
<keyword evidence="3" id="KW-1185">Reference proteome</keyword>
<proteinExistence type="predicted"/>
<evidence type="ECO:0000313" key="2">
    <source>
        <dbReference type="EMBL" id="MBW0465486.1"/>
    </source>
</evidence>
<protein>
    <submittedName>
        <fullName evidence="2">Uncharacterized protein</fullName>
    </submittedName>
</protein>
<dbReference type="AlphaFoldDB" id="A0A9Q3BIE7"/>
<feature type="region of interest" description="Disordered" evidence="1">
    <location>
        <begin position="21"/>
        <end position="46"/>
    </location>
</feature>
<feature type="region of interest" description="Disordered" evidence="1">
    <location>
        <begin position="58"/>
        <end position="77"/>
    </location>
</feature>
<organism evidence="2 3">
    <name type="scientific">Austropuccinia psidii MF-1</name>
    <dbReference type="NCBI Taxonomy" id="1389203"/>
    <lineage>
        <taxon>Eukaryota</taxon>
        <taxon>Fungi</taxon>
        <taxon>Dikarya</taxon>
        <taxon>Basidiomycota</taxon>
        <taxon>Pucciniomycotina</taxon>
        <taxon>Pucciniomycetes</taxon>
        <taxon>Pucciniales</taxon>
        <taxon>Sphaerophragmiaceae</taxon>
        <taxon>Austropuccinia</taxon>
    </lineage>
</organism>
<dbReference type="EMBL" id="AVOT02001054">
    <property type="protein sequence ID" value="MBW0465486.1"/>
    <property type="molecule type" value="Genomic_DNA"/>
</dbReference>
<reference evidence="2" key="1">
    <citation type="submission" date="2021-03" db="EMBL/GenBank/DDBJ databases">
        <title>Draft genome sequence of rust myrtle Austropuccinia psidii MF-1, a brazilian biotype.</title>
        <authorList>
            <person name="Quecine M.C."/>
            <person name="Pachon D.M.R."/>
            <person name="Bonatelli M.L."/>
            <person name="Correr F.H."/>
            <person name="Franceschini L.M."/>
            <person name="Leite T.F."/>
            <person name="Margarido G.R.A."/>
            <person name="Almeida C.A."/>
            <person name="Ferrarezi J.A."/>
            <person name="Labate C.A."/>
        </authorList>
    </citation>
    <scope>NUCLEOTIDE SEQUENCE</scope>
    <source>
        <strain evidence="2">MF-1</strain>
    </source>
</reference>
<evidence type="ECO:0000256" key="1">
    <source>
        <dbReference type="SAM" id="MobiDB-lite"/>
    </source>
</evidence>
<sequence>MLPPILNCPHTNKCLHQILNGNQTEHEDNDSLQVSPNLTNENMEPSMEDCHIIQNNYEDLPSQTSTQRPKKHTNEEAKFHQQKLEHEHMLKRQKQENNCFNVEAQRLKQVERCLAQESHD</sequence>